<dbReference type="Pfam" id="PF08843">
    <property type="entry name" value="AbiEii"/>
    <property type="match status" value="1"/>
</dbReference>
<organism evidence="1 2">
    <name type="scientific">Candidatus Roizmanbacteria bacterium CG06_land_8_20_14_3_00_34_14</name>
    <dbReference type="NCBI Taxonomy" id="1974848"/>
    <lineage>
        <taxon>Bacteria</taxon>
        <taxon>Candidatus Roizmaniibacteriota</taxon>
    </lineage>
</organism>
<name>A0A2M7AUV6_9BACT</name>
<evidence type="ECO:0008006" key="3">
    <source>
        <dbReference type="Google" id="ProtNLM"/>
    </source>
</evidence>
<comment type="caution">
    <text evidence="1">The sequence shown here is derived from an EMBL/GenBank/DDBJ whole genome shotgun (WGS) entry which is preliminary data.</text>
</comment>
<dbReference type="Proteomes" id="UP000229001">
    <property type="component" value="Unassembled WGS sequence"/>
</dbReference>
<gene>
    <name evidence="1" type="ORF">COS77_01635</name>
</gene>
<proteinExistence type="predicted"/>
<evidence type="ECO:0000313" key="2">
    <source>
        <dbReference type="Proteomes" id="UP000229001"/>
    </source>
</evidence>
<dbReference type="InterPro" id="IPR014942">
    <property type="entry name" value="AbiEii"/>
</dbReference>
<sequence>MFQKNQPEFLNNFYLSGGTALSLLLGHRESEDLDWFNQQGFDPIRLQPKLEMIGRLSRVELDGKLKQKFSLFC</sequence>
<dbReference type="AlphaFoldDB" id="A0A2M7AUV6"/>
<evidence type="ECO:0000313" key="1">
    <source>
        <dbReference type="EMBL" id="PIU74420.1"/>
    </source>
</evidence>
<reference evidence="2" key="1">
    <citation type="submission" date="2017-09" db="EMBL/GenBank/DDBJ databases">
        <title>Depth-based differentiation of microbial function through sediment-hosted aquifers and enrichment of novel symbionts in the deep terrestrial subsurface.</title>
        <authorList>
            <person name="Probst A.J."/>
            <person name="Ladd B."/>
            <person name="Jarett J.K."/>
            <person name="Geller-Mcgrath D.E."/>
            <person name="Sieber C.M.K."/>
            <person name="Emerson J.B."/>
            <person name="Anantharaman K."/>
            <person name="Thomas B.C."/>
            <person name="Malmstrom R."/>
            <person name="Stieglmeier M."/>
            <person name="Klingl A."/>
            <person name="Woyke T."/>
            <person name="Ryan C.M."/>
            <person name="Banfield J.F."/>
        </authorList>
    </citation>
    <scope>NUCLEOTIDE SEQUENCE [LARGE SCALE GENOMIC DNA]</scope>
</reference>
<protein>
    <recommendedName>
        <fullName evidence="3">Nucleotidyl transferase AbiEii/AbiGii toxin family protein</fullName>
    </recommendedName>
</protein>
<accession>A0A2M7AUV6</accession>
<dbReference type="EMBL" id="PEVZ01000026">
    <property type="protein sequence ID" value="PIU74420.1"/>
    <property type="molecule type" value="Genomic_DNA"/>
</dbReference>